<feature type="region of interest" description="Disordered" evidence="1">
    <location>
        <begin position="59"/>
        <end position="82"/>
    </location>
</feature>
<dbReference type="Proteomes" id="UP000325315">
    <property type="component" value="Unassembled WGS sequence"/>
</dbReference>
<evidence type="ECO:0000313" key="2">
    <source>
        <dbReference type="EMBL" id="KAA3465703.1"/>
    </source>
</evidence>
<reference evidence="3" key="1">
    <citation type="journal article" date="2019" name="Plant Biotechnol. J.">
        <title>Genome sequencing of the Australian wild diploid species Gossypium australe highlights disease resistance and delayed gland morphogenesis.</title>
        <authorList>
            <person name="Cai Y."/>
            <person name="Cai X."/>
            <person name="Wang Q."/>
            <person name="Wang P."/>
            <person name="Zhang Y."/>
            <person name="Cai C."/>
            <person name="Xu Y."/>
            <person name="Wang K."/>
            <person name="Zhou Z."/>
            <person name="Wang C."/>
            <person name="Geng S."/>
            <person name="Li B."/>
            <person name="Dong Q."/>
            <person name="Hou Y."/>
            <person name="Wang H."/>
            <person name="Ai P."/>
            <person name="Liu Z."/>
            <person name="Yi F."/>
            <person name="Sun M."/>
            <person name="An G."/>
            <person name="Cheng J."/>
            <person name="Zhang Y."/>
            <person name="Shi Q."/>
            <person name="Xie Y."/>
            <person name="Shi X."/>
            <person name="Chang Y."/>
            <person name="Huang F."/>
            <person name="Chen Y."/>
            <person name="Hong S."/>
            <person name="Mi L."/>
            <person name="Sun Q."/>
            <person name="Zhang L."/>
            <person name="Zhou B."/>
            <person name="Peng R."/>
            <person name="Zhang X."/>
            <person name="Liu F."/>
        </authorList>
    </citation>
    <scope>NUCLEOTIDE SEQUENCE [LARGE SCALE GENOMIC DNA]</scope>
    <source>
        <strain evidence="3">cv. PA1801</strain>
    </source>
</reference>
<gene>
    <name evidence="2" type="ORF">EPI10_000846</name>
</gene>
<organism evidence="2 3">
    <name type="scientific">Gossypium australe</name>
    <dbReference type="NCBI Taxonomy" id="47621"/>
    <lineage>
        <taxon>Eukaryota</taxon>
        <taxon>Viridiplantae</taxon>
        <taxon>Streptophyta</taxon>
        <taxon>Embryophyta</taxon>
        <taxon>Tracheophyta</taxon>
        <taxon>Spermatophyta</taxon>
        <taxon>Magnoliopsida</taxon>
        <taxon>eudicotyledons</taxon>
        <taxon>Gunneridae</taxon>
        <taxon>Pentapetalae</taxon>
        <taxon>rosids</taxon>
        <taxon>malvids</taxon>
        <taxon>Malvales</taxon>
        <taxon>Malvaceae</taxon>
        <taxon>Malvoideae</taxon>
        <taxon>Gossypium</taxon>
    </lineage>
</organism>
<dbReference type="AlphaFoldDB" id="A0A5B6V9I3"/>
<proteinExistence type="predicted"/>
<dbReference type="OrthoDB" id="1305902at2759"/>
<evidence type="ECO:0000256" key="1">
    <source>
        <dbReference type="SAM" id="MobiDB-lite"/>
    </source>
</evidence>
<protein>
    <submittedName>
        <fullName evidence="2">Uncharacterized protein</fullName>
    </submittedName>
</protein>
<comment type="caution">
    <text evidence="2">The sequence shown here is derived from an EMBL/GenBank/DDBJ whole genome shotgun (WGS) entry which is preliminary data.</text>
</comment>
<accession>A0A5B6V9I3</accession>
<sequence>MSTSWSTRMDEIADEDDKYQQILERLNQIESTSSASSMFCGDKPLSHCSDRPTENVNCIGNRGGNPYSNTYNPSWRDHPNLR</sequence>
<dbReference type="EMBL" id="SMMG02000007">
    <property type="protein sequence ID" value="KAA3465703.1"/>
    <property type="molecule type" value="Genomic_DNA"/>
</dbReference>
<keyword evidence="3" id="KW-1185">Reference proteome</keyword>
<name>A0A5B6V9I3_9ROSI</name>
<evidence type="ECO:0000313" key="3">
    <source>
        <dbReference type="Proteomes" id="UP000325315"/>
    </source>
</evidence>